<dbReference type="GO" id="GO:0003677">
    <property type="term" value="F:DNA binding"/>
    <property type="evidence" value="ECO:0007669"/>
    <property type="project" value="UniProtKB-KW"/>
</dbReference>
<dbReference type="InterPro" id="IPR004827">
    <property type="entry name" value="bZIP"/>
</dbReference>
<feature type="coiled-coil region" evidence="7">
    <location>
        <begin position="173"/>
        <end position="204"/>
    </location>
</feature>
<organism evidence="9 10">
    <name type="scientific">Canna indica</name>
    <name type="common">Indian-shot</name>
    <dbReference type="NCBI Taxonomy" id="4628"/>
    <lineage>
        <taxon>Eukaryota</taxon>
        <taxon>Viridiplantae</taxon>
        <taxon>Streptophyta</taxon>
        <taxon>Embryophyta</taxon>
        <taxon>Tracheophyta</taxon>
        <taxon>Spermatophyta</taxon>
        <taxon>Magnoliopsida</taxon>
        <taxon>Liliopsida</taxon>
        <taxon>Zingiberales</taxon>
        <taxon>Cannaceae</taxon>
        <taxon>Canna</taxon>
    </lineage>
</organism>
<keyword evidence="2" id="KW-0938">Abscisic acid signaling pathway</keyword>
<dbReference type="EMBL" id="CP136893">
    <property type="protein sequence ID" value="WOL04576.1"/>
    <property type="molecule type" value="Genomic_DNA"/>
</dbReference>
<evidence type="ECO:0000256" key="5">
    <source>
        <dbReference type="ARBA" id="ARBA00023163"/>
    </source>
</evidence>
<keyword evidence="10" id="KW-1185">Reference proteome</keyword>
<name>A0AAQ3QCK1_9LILI</name>
<comment type="subcellular location">
    <subcellularLocation>
        <location evidence="1">Nucleus</location>
    </subcellularLocation>
</comment>
<dbReference type="PANTHER" id="PTHR22952">
    <property type="entry name" value="CAMP-RESPONSE ELEMENT BINDING PROTEIN-RELATED"/>
    <property type="match status" value="1"/>
</dbReference>
<evidence type="ECO:0000313" key="10">
    <source>
        <dbReference type="Proteomes" id="UP001327560"/>
    </source>
</evidence>
<protein>
    <submittedName>
        <fullName evidence="9">ABSCISIC ACID-INSENSITIVE 5-like protein 2</fullName>
    </submittedName>
</protein>
<evidence type="ECO:0000256" key="2">
    <source>
        <dbReference type="ARBA" id="ARBA00022682"/>
    </source>
</evidence>
<dbReference type="Proteomes" id="UP001327560">
    <property type="component" value="Chromosome 4"/>
</dbReference>
<keyword evidence="7" id="KW-0175">Coiled coil</keyword>
<keyword evidence="4" id="KW-0238">DNA-binding</keyword>
<dbReference type="GO" id="GO:0005634">
    <property type="term" value="C:nucleus"/>
    <property type="evidence" value="ECO:0007669"/>
    <property type="project" value="UniProtKB-SubCell"/>
</dbReference>
<evidence type="ECO:0000256" key="6">
    <source>
        <dbReference type="ARBA" id="ARBA00023242"/>
    </source>
</evidence>
<keyword evidence="5" id="KW-0804">Transcription</keyword>
<dbReference type="InterPro" id="IPR043452">
    <property type="entry name" value="BZIP46-like"/>
</dbReference>
<dbReference type="GO" id="GO:0045893">
    <property type="term" value="P:positive regulation of DNA-templated transcription"/>
    <property type="evidence" value="ECO:0007669"/>
    <property type="project" value="InterPro"/>
</dbReference>
<accession>A0AAQ3QCK1</accession>
<evidence type="ECO:0000313" key="9">
    <source>
        <dbReference type="EMBL" id="WOL04576.1"/>
    </source>
</evidence>
<dbReference type="GO" id="GO:0003700">
    <property type="term" value="F:DNA-binding transcription factor activity"/>
    <property type="evidence" value="ECO:0007669"/>
    <property type="project" value="InterPro"/>
</dbReference>
<proteinExistence type="predicted"/>
<dbReference type="Pfam" id="PF00170">
    <property type="entry name" value="bZIP_1"/>
    <property type="match status" value="1"/>
</dbReference>
<dbReference type="InterPro" id="IPR046347">
    <property type="entry name" value="bZIP_sf"/>
</dbReference>
<keyword evidence="3" id="KW-0805">Transcription regulation</keyword>
<dbReference type="Gene3D" id="1.20.5.170">
    <property type="match status" value="1"/>
</dbReference>
<gene>
    <name evidence="9" type="ORF">Cni_G13297</name>
</gene>
<feature type="domain" description="BZIP" evidence="8">
    <location>
        <begin position="152"/>
        <end position="197"/>
    </location>
</feature>
<reference evidence="9 10" key="1">
    <citation type="submission" date="2023-10" db="EMBL/GenBank/DDBJ databases">
        <title>Chromosome-scale genome assembly provides insights into flower coloration mechanisms of Canna indica.</title>
        <authorList>
            <person name="Li C."/>
        </authorList>
    </citation>
    <scope>NUCLEOTIDE SEQUENCE [LARGE SCALE GENOMIC DNA]</scope>
    <source>
        <tissue evidence="9">Flower</tissue>
    </source>
</reference>
<evidence type="ECO:0000256" key="1">
    <source>
        <dbReference type="ARBA" id="ARBA00004123"/>
    </source>
</evidence>
<dbReference type="PROSITE" id="PS00036">
    <property type="entry name" value="BZIP_BASIC"/>
    <property type="match status" value="1"/>
</dbReference>
<keyword evidence="6" id="KW-0539">Nucleus</keyword>
<dbReference type="PROSITE" id="PS50217">
    <property type="entry name" value="BZIP"/>
    <property type="match status" value="1"/>
</dbReference>
<evidence type="ECO:0000256" key="7">
    <source>
        <dbReference type="SAM" id="Coils"/>
    </source>
</evidence>
<sequence length="224" mass="25522">MADQEGGRKQQLGHGHGSSIYSLTLEEVQSHLGTPLYGMNLDELLKHVSMADAGTSAGMTKPPCALSRKTVVEVWRDVQLGNEETGGMDVAMLGGMSLETFLQKAAEAQWLQYHQQQQTIMEAYVDMSSTAQPSDVRRRKRVVSEDMAEIVVERRQKRMIKNRESAARSRARRQAYTNELEHKIIRLEEENQKLRKQKELESIVRYVPQPDPKHQLRRTSSATF</sequence>
<evidence type="ECO:0000259" key="8">
    <source>
        <dbReference type="PROSITE" id="PS50217"/>
    </source>
</evidence>
<evidence type="ECO:0000256" key="3">
    <source>
        <dbReference type="ARBA" id="ARBA00023015"/>
    </source>
</evidence>
<dbReference type="PANTHER" id="PTHR22952:SF385">
    <property type="entry name" value="ABSCISIC ACID-INSENSITIVE 5-LIKE PROTEIN 2"/>
    <property type="match status" value="1"/>
</dbReference>
<dbReference type="FunFam" id="1.20.5.170:FF:000036">
    <property type="entry name" value="ABSCISIC ACID-INSENSITIVE 5-like protein 2"/>
    <property type="match status" value="1"/>
</dbReference>
<dbReference type="SUPFAM" id="SSF57959">
    <property type="entry name" value="Leucine zipper domain"/>
    <property type="match status" value="1"/>
</dbReference>
<dbReference type="AlphaFoldDB" id="A0AAQ3QCK1"/>
<dbReference type="GO" id="GO:0009738">
    <property type="term" value="P:abscisic acid-activated signaling pathway"/>
    <property type="evidence" value="ECO:0007669"/>
    <property type="project" value="UniProtKB-KW"/>
</dbReference>
<evidence type="ECO:0000256" key="4">
    <source>
        <dbReference type="ARBA" id="ARBA00023125"/>
    </source>
</evidence>
<dbReference type="SMART" id="SM00338">
    <property type="entry name" value="BRLZ"/>
    <property type="match status" value="1"/>
</dbReference>